<gene>
    <name evidence="1" type="ORF">HNQ92_003402</name>
</gene>
<dbReference type="AlphaFoldDB" id="A0A840TQQ5"/>
<accession>A0A840TQQ5</accession>
<organism evidence="1 2">
    <name type="scientific">Rhabdobacter roseus</name>
    <dbReference type="NCBI Taxonomy" id="1655419"/>
    <lineage>
        <taxon>Bacteria</taxon>
        <taxon>Pseudomonadati</taxon>
        <taxon>Bacteroidota</taxon>
        <taxon>Cytophagia</taxon>
        <taxon>Cytophagales</taxon>
        <taxon>Cytophagaceae</taxon>
        <taxon>Rhabdobacter</taxon>
    </lineage>
</organism>
<keyword evidence="2" id="KW-1185">Reference proteome</keyword>
<dbReference type="Proteomes" id="UP000557307">
    <property type="component" value="Unassembled WGS sequence"/>
</dbReference>
<evidence type="ECO:0000313" key="1">
    <source>
        <dbReference type="EMBL" id="MBB5285245.1"/>
    </source>
</evidence>
<comment type="caution">
    <text evidence="1">The sequence shown here is derived from an EMBL/GenBank/DDBJ whole genome shotgun (WGS) entry which is preliminary data.</text>
</comment>
<proteinExistence type="predicted"/>
<dbReference type="RefSeq" id="WP_184175222.1">
    <property type="nucleotide sequence ID" value="NZ_JACHGF010000005.1"/>
</dbReference>
<evidence type="ECO:0000313" key="2">
    <source>
        <dbReference type="Proteomes" id="UP000557307"/>
    </source>
</evidence>
<sequence>MQNFKGTWPLFGVLFLALTSCCTKKNCLSWENLVAIQFEGFSPQEIDTIQFRAFEPGTSTLVSSYTYLDRAQRASTSSQLVLLGEAPLPSRYDYEVTLAGSTYRLGAIETTRQLCNDCGLFSADPYQALQRYELDGTPKTGSQVHIIR</sequence>
<protein>
    <recommendedName>
        <fullName evidence="3">Lipoprotein</fullName>
    </recommendedName>
</protein>
<reference evidence="1 2" key="1">
    <citation type="submission" date="2020-08" db="EMBL/GenBank/DDBJ databases">
        <title>Genomic Encyclopedia of Type Strains, Phase IV (KMG-IV): sequencing the most valuable type-strain genomes for metagenomic binning, comparative biology and taxonomic classification.</title>
        <authorList>
            <person name="Goeker M."/>
        </authorList>
    </citation>
    <scope>NUCLEOTIDE SEQUENCE [LARGE SCALE GENOMIC DNA]</scope>
    <source>
        <strain evidence="1 2">DSM 105074</strain>
    </source>
</reference>
<dbReference type="PROSITE" id="PS51257">
    <property type="entry name" value="PROKAR_LIPOPROTEIN"/>
    <property type="match status" value="1"/>
</dbReference>
<evidence type="ECO:0008006" key="3">
    <source>
        <dbReference type="Google" id="ProtNLM"/>
    </source>
</evidence>
<name>A0A840TQQ5_9BACT</name>
<dbReference type="EMBL" id="JACHGF010000005">
    <property type="protein sequence ID" value="MBB5285245.1"/>
    <property type="molecule type" value="Genomic_DNA"/>
</dbReference>